<accession>A0A427XFL6</accession>
<evidence type="ECO:0000259" key="10">
    <source>
        <dbReference type="SMART" id="SM00382"/>
    </source>
</evidence>
<comment type="subcellular location">
    <subcellularLocation>
        <location evidence="1">Nucleus</location>
    </subcellularLocation>
</comment>
<dbReference type="Proteomes" id="UP000279236">
    <property type="component" value="Unassembled WGS sequence"/>
</dbReference>
<dbReference type="RefSeq" id="XP_028472704.1">
    <property type="nucleotide sequence ID" value="XM_028618816.1"/>
</dbReference>
<comment type="caution">
    <text evidence="11">The sequence shown here is derived from an EMBL/GenBank/DDBJ whole genome shotgun (WGS) entry which is preliminary data.</text>
</comment>
<proteinExistence type="inferred from homology"/>
<dbReference type="AlphaFoldDB" id="A0A427XFL6"/>
<feature type="compositionally biased region" description="Basic and acidic residues" evidence="9">
    <location>
        <begin position="84"/>
        <end position="104"/>
    </location>
</feature>
<evidence type="ECO:0000256" key="8">
    <source>
        <dbReference type="ARBA" id="ARBA00043975"/>
    </source>
</evidence>
<evidence type="ECO:0000256" key="2">
    <source>
        <dbReference type="ARBA" id="ARBA00022705"/>
    </source>
</evidence>
<dbReference type="GeneID" id="39587657"/>
<evidence type="ECO:0000256" key="1">
    <source>
        <dbReference type="ARBA" id="ARBA00004123"/>
    </source>
</evidence>
<dbReference type="InterPro" id="IPR047854">
    <property type="entry name" value="RFC_lid"/>
</dbReference>
<dbReference type="InterPro" id="IPR003959">
    <property type="entry name" value="ATPase_AAA_core"/>
</dbReference>
<dbReference type="PANTHER" id="PTHR46765">
    <property type="entry name" value="P-LOOP CONTAINING NUCLEOSIDE TRIPHOSPHATE HYDROLASES SUPERFAMILY PROTEIN"/>
    <property type="match status" value="1"/>
</dbReference>
<dbReference type="GO" id="GO:0003677">
    <property type="term" value="F:DNA binding"/>
    <property type="evidence" value="ECO:0007669"/>
    <property type="project" value="UniProtKB-KW"/>
</dbReference>
<evidence type="ECO:0000256" key="7">
    <source>
        <dbReference type="ARBA" id="ARBA00023306"/>
    </source>
</evidence>
<dbReference type="InterPro" id="IPR053016">
    <property type="entry name" value="CTF18-RFC_complex"/>
</dbReference>
<evidence type="ECO:0000256" key="5">
    <source>
        <dbReference type="ARBA" id="ARBA00023125"/>
    </source>
</evidence>
<feature type="domain" description="AAA+ ATPase" evidence="10">
    <location>
        <begin position="329"/>
        <end position="467"/>
    </location>
</feature>
<sequence length="883" mass="97605">MADTFEPTGLLGFGDDIEMESEEQVVASPPKPAPAGAPAPAPRPLRNDMPSYSPPPFDMDEEPSDFEDDVQAMMDEEAAASVARDLRSLEPTAEEKKKKQEEAARRRRAAIMAATQPQQTQQPTPPTTRKTSGVSSAASGSDSQLPEFMLNPDLGFDFRPVASSSRTRTELTPPPDLVVDDAEVFDEVGRHLPRLRATTASGGVVMFRRKLRQRAAEEEIRDDIQLLSKPLHKLKAEVEEMRSREKAMELEREFEAETQPANGKAPAMTMWVDKYRPKKFSDLLGEDRVHREVMNWLKEWDKCVFKRQPLKKRKQEEEGFVYDPLGRPRDRVLLLSGPPGYGKTTLAHIVAKHAGYATLEINASDDRNAATVSSRIKNAIDAGSGLASDGKPTCVIIDEIDGASGGGDTSFVRSLIKLIQDVPARKKSNTPARPLRRPIICICNDLYAPALRPLRPFAHVVRFRKPASQFLVARLREICDRERLTADLRVLTALVDLTGGDVRSCLNTLQFIQSKSPVVTHEAIKSSSVGTKDTGTTLQSAWDSLFVPMAAKQRRKQLGIDDGRYVDRLAFMVQACGEHERLVQGLFEHYPNVKPLDASLANVCRLHDWIAYYDCLSGKIASNMEFELLAYVPYAIVPWHTHMGAPGNATRPAEWPKADYESFQTRVANEEIATSLKTSIPPILHSLFTSSTSLTELIPLLMRIISPPLKPVNANIVKPAERAVLARLVELMIPLGLQFWQEKAEDGQPMMRLEPAIDVFVHYDGKRAGDIAASRFAVRQLVAQAMDSEMARRRGQAGADSDASNTAAMLAQQYGVAKTGRKDAAAESLGPSTDFFGRVKAPAIVEDPDAPSVPTQFVFRAVYKFNEGSSSAVRKNVKMSALM</sequence>
<protein>
    <recommendedName>
        <fullName evidence="10">AAA+ ATPase domain-containing protein</fullName>
    </recommendedName>
</protein>
<dbReference type="OrthoDB" id="2195431at2759"/>
<reference evidence="11 12" key="1">
    <citation type="submission" date="2018-11" db="EMBL/GenBank/DDBJ databases">
        <title>Genome sequence of Apiotrichum porosum DSM 27194.</title>
        <authorList>
            <person name="Aliyu H."/>
            <person name="Gorte O."/>
            <person name="Ochsenreither K."/>
        </authorList>
    </citation>
    <scope>NUCLEOTIDE SEQUENCE [LARGE SCALE GENOMIC DNA]</scope>
    <source>
        <strain evidence="11 12">DSM 27194</strain>
    </source>
</reference>
<dbReference type="InterPro" id="IPR003593">
    <property type="entry name" value="AAA+_ATPase"/>
</dbReference>
<dbReference type="EMBL" id="RSCE01000015">
    <property type="protein sequence ID" value="RSH77557.1"/>
    <property type="molecule type" value="Genomic_DNA"/>
</dbReference>
<keyword evidence="4" id="KW-0067">ATP-binding</keyword>
<dbReference type="GO" id="GO:0005524">
    <property type="term" value="F:ATP binding"/>
    <property type="evidence" value="ECO:0007669"/>
    <property type="project" value="UniProtKB-KW"/>
</dbReference>
<keyword evidence="3" id="KW-0547">Nucleotide-binding</keyword>
<comment type="similarity">
    <text evidence="8">Belongs to the activator 1 small subunits family. CTF18 subfamily.</text>
</comment>
<keyword evidence="7" id="KW-0131">Cell cycle</keyword>
<keyword evidence="12" id="KW-1185">Reference proteome</keyword>
<dbReference type="SUPFAM" id="SSF52540">
    <property type="entry name" value="P-loop containing nucleoside triphosphate hydrolases"/>
    <property type="match status" value="1"/>
</dbReference>
<dbReference type="SMART" id="SM00382">
    <property type="entry name" value="AAA"/>
    <property type="match status" value="1"/>
</dbReference>
<feature type="compositionally biased region" description="Low complexity" evidence="9">
    <location>
        <begin position="110"/>
        <end position="122"/>
    </location>
</feature>
<evidence type="ECO:0000256" key="4">
    <source>
        <dbReference type="ARBA" id="ARBA00022840"/>
    </source>
</evidence>
<organism evidence="11 12">
    <name type="scientific">Apiotrichum porosum</name>
    <dbReference type="NCBI Taxonomy" id="105984"/>
    <lineage>
        <taxon>Eukaryota</taxon>
        <taxon>Fungi</taxon>
        <taxon>Dikarya</taxon>
        <taxon>Basidiomycota</taxon>
        <taxon>Agaricomycotina</taxon>
        <taxon>Tremellomycetes</taxon>
        <taxon>Trichosporonales</taxon>
        <taxon>Trichosporonaceae</taxon>
        <taxon>Apiotrichum</taxon>
    </lineage>
</organism>
<dbReference type="PANTHER" id="PTHR46765:SF1">
    <property type="entry name" value="P-LOOP CONTAINING NUCLEOSIDE TRIPHOSPHATE HYDROLASES SUPERFAMILY PROTEIN"/>
    <property type="match status" value="1"/>
</dbReference>
<dbReference type="Gene3D" id="3.40.50.300">
    <property type="entry name" value="P-loop containing nucleotide triphosphate hydrolases"/>
    <property type="match status" value="1"/>
</dbReference>
<feature type="compositionally biased region" description="Acidic residues" evidence="9">
    <location>
        <begin position="58"/>
        <end position="78"/>
    </location>
</feature>
<keyword evidence="5" id="KW-0238">DNA-binding</keyword>
<evidence type="ECO:0000313" key="12">
    <source>
        <dbReference type="Proteomes" id="UP000279236"/>
    </source>
</evidence>
<evidence type="ECO:0000256" key="6">
    <source>
        <dbReference type="ARBA" id="ARBA00023242"/>
    </source>
</evidence>
<feature type="compositionally biased region" description="Low complexity" evidence="9">
    <location>
        <begin position="132"/>
        <end position="143"/>
    </location>
</feature>
<feature type="region of interest" description="Disordered" evidence="9">
    <location>
        <begin position="21"/>
        <end position="151"/>
    </location>
</feature>
<gene>
    <name evidence="11" type="ORF">EHS24_003114</name>
</gene>
<feature type="compositionally biased region" description="Pro residues" evidence="9">
    <location>
        <begin position="29"/>
        <end position="43"/>
    </location>
</feature>
<dbReference type="GO" id="GO:0006260">
    <property type="term" value="P:DNA replication"/>
    <property type="evidence" value="ECO:0007669"/>
    <property type="project" value="UniProtKB-KW"/>
</dbReference>
<dbReference type="GO" id="GO:0005634">
    <property type="term" value="C:nucleus"/>
    <property type="evidence" value="ECO:0007669"/>
    <property type="project" value="UniProtKB-SubCell"/>
</dbReference>
<dbReference type="InterPro" id="IPR027417">
    <property type="entry name" value="P-loop_NTPase"/>
</dbReference>
<dbReference type="CDD" id="cd00009">
    <property type="entry name" value="AAA"/>
    <property type="match status" value="1"/>
</dbReference>
<evidence type="ECO:0000256" key="9">
    <source>
        <dbReference type="SAM" id="MobiDB-lite"/>
    </source>
</evidence>
<dbReference type="STRING" id="105984.A0A427XFL6"/>
<dbReference type="CDD" id="cd18140">
    <property type="entry name" value="HLD_clamp_RFC"/>
    <property type="match status" value="1"/>
</dbReference>
<evidence type="ECO:0000313" key="11">
    <source>
        <dbReference type="EMBL" id="RSH77557.1"/>
    </source>
</evidence>
<dbReference type="Gene3D" id="1.10.8.60">
    <property type="match status" value="1"/>
</dbReference>
<dbReference type="GO" id="GO:0016887">
    <property type="term" value="F:ATP hydrolysis activity"/>
    <property type="evidence" value="ECO:0007669"/>
    <property type="project" value="InterPro"/>
</dbReference>
<evidence type="ECO:0000256" key="3">
    <source>
        <dbReference type="ARBA" id="ARBA00022741"/>
    </source>
</evidence>
<keyword evidence="2" id="KW-0235">DNA replication</keyword>
<dbReference type="Pfam" id="PF00004">
    <property type="entry name" value="AAA"/>
    <property type="match status" value="1"/>
</dbReference>
<name>A0A427XFL6_9TREE</name>
<keyword evidence="6" id="KW-0539">Nucleus</keyword>